<proteinExistence type="predicted"/>
<dbReference type="Pfam" id="PF09004">
    <property type="entry name" value="ALKBH8_N"/>
    <property type="match status" value="1"/>
</dbReference>
<evidence type="ECO:0000313" key="4">
    <source>
        <dbReference type="Proteomes" id="UP001174136"/>
    </source>
</evidence>
<name>A0AA47NNP4_MERPO</name>
<accession>A0AA47NNP4</accession>
<evidence type="ECO:0000256" key="1">
    <source>
        <dbReference type="SAM" id="MobiDB-lite"/>
    </source>
</evidence>
<dbReference type="InterPro" id="IPR015095">
    <property type="entry name" value="AlkB_hom8_N"/>
</dbReference>
<sequence>MESAHCSGARKENKRRVAVKVYCGGPPQINQCMGNTGPKSVFLDFDQEDDGTRRGNCQSNHCPTRPVPGRTRSDPDDDASVMGPAWSHHTGVIVKAARQRLFFLRRLKEFGMDSRILTIESILTASPPAKAIAPPLTTRLYMEGGENCTAHYQD</sequence>
<feature type="domain" description="Alkylated DNA repair protein AlkB homologue 8 N-terminal" evidence="2">
    <location>
        <begin position="86"/>
        <end position="119"/>
    </location>
</feature>
<dbReference type="EMBL" id="JAOPHQ010006267">
    <property type="protein sequence ID" value="KAK0132381.1"/>
    <property type="molecule type" value="Genomic_DNA"/>
</dbReference>
<dbReference type="Proteomes" id="UP001174136">
    <property type="component" value="Unassembled WGS sequence"/>
</dbReference>
<feature type="region of interest" description="Disordered" evidence="1">
    <location>
        <begin position="46"/>
        <end position="83"/>
    </location>
</feature>
<dbReference type="AlphaFoldDB" id="A0AA47NNP4"/>
<reference evidence="3" key="1">
    <citation type="journal article" date="2023" name="Front. Mar. Sci.">
        <title>A new Merluccius polli reference genome to investigate the effects of global change in West African waters.</title>
        <authorList>
            <person name="Mateo J.L."/>
            <person name="Blanco-Fernandez C."/>
            <person name="Garcia-Vazquez E."/>
            <person name="Machado-Schiaffino G."/>
        </authorList>
    </citation>
    <scope>NUCLEOTIDE SEQUENCE</scope>
    <source>
        <strain evidence="3">C29</strain>
        <tissue evidence="3">Fin</tissue>
    </source>
</reference>
<evidence type="ECO:0000313" key="3">
    <source>
        <dbReference type="EMBL" id="KAK0132381.1"/>
    </source>
</evidence>
<protein>
    <recommendedName>
        <fullName evidence="2">Alkylated DNA repair protein AlkB homologue 8 N-terminal domain-containing protein</fullName>
    </recommendedName>
</protein>
<comment type="caution">
    <text evidence="3">The sequence shown here is derived from an EMBL/GenBank/DDBJ whole genome shotgun (WGS) entry which is preliminary data.</text>
</comment>
<organism evidence="3 4">
    <name type="scientific">Merluccius polli</name>
    <name type="common">Benguela hake</name>
    <name type="synonym">Merluccius cadenati</name>
    <dbReference type="NCBI Taxonomy" id="89951"/>
    <lineage>
        <taxon>Eukaryota</taxon>
        <taxon>Metazoa</taxon>
        <taxon>Chordata</taxon>
        <taxon>Craniata</taxon>
        <taxon>Vertebrata</taxon>
        <taxon>Euteleostomi</taxon>
        <taxon>Actinopterygii</taxon>
        <taxon>Neopterygii</taxon>
        <taxon>Teleostei</taxon>
        <taxon>Neoteleostei</taxon>
        <taxon>Acanthomorphata</taxon>
        <taxon>Zeiogadaria</taxon>
        <taxon>Gadariae</taxon>
        <taxon>Gadiformes</taxon>
        <taxon>Gadoidei</taxon>
        <taxon>Merlucciidae</taxon>
        <taxon>Merluccius</taxon>
    </lineage>
</organism>
<dbReference type="GO" id="GO:0016706">
    <property type="term" value="F:2-oxoglutarate-dependent dioxygenase activity"/>
    <property type="evidence" value="ECO:0007669"/>
    <property type="project" value="InterPro"/>
</dbReference>
<keyword evidence="4" id="KW-1185">Reference proteome</keyword>
<evidence type="ECO:0000259" key="2">
    <source>
        <dbReference type="Pfam" id="PF09004"/>
    </source>
</evidence>
<dbReference type="GO" id="GO:0008168">
    <property type="term" value="F:methyltransferase activity"/>
    <property type="evidence" value="ECO:0007669"/>
    <property type="project" value="InterPro"/>
</dbReference>
<gene>
    <name evidence="3" type="ORF">N1851_032747</name>
</gene>